<protein>
    <submittedName>
        <fullName evidence="1">DNA alkylation repair protein</fullName>
    </submittedName>
</protein>
<reference evidence="1" key="1">
    <citation type="submission" date="2020-10" db="EMBL/GenBank/DDBJ databases">
        <authorList>
            <person name="Gilroy R."/>
        </authorList>
    </citation>
    <scope>NUCLEOTIDE SEQUENCE</scope>
    <source>
        <strain evidence="1">CHK158-818</strain>
    </source>
</reference>
<dbReference type="InterPro" id="IPR014825">
    <property type="entry name" value="DNA_alkylation"/>
</dbReference>
<dbReference type="EMBL" id="DVNA01000169">
    <property type="protein sequence ID" value="HIU55642.1"/>
    <property type="molecule type" value="Genomic_DNA"/>
</dbReference>
<dbReference type="PANTHER" id="PTHR34070">
    <property type="entry name" value="ARMADILLO-TYPE FOLD"/>
    <property type="match status" value="1"/>
</dbReference>
<sequence>MNESAASLRSRIEAMGSPEKALAQSRFFKTGEGEYAQGDCFWGVTVPQVRSVAKACKEVPLSVVEELLKDPVHECRLLALLICVARFPKADEVLRTQIYSLYLNHTRYINNWDLVDLSAYQIVGEYLRDKSREPLRRLASSSLLWEQRIAVVATWRYIREGCFDDTLRIADILLKHPHDLIQKAVGWMLREVGKRDKTCLTDFLSVRYKQMPRTMLRYAIEKFPPAEKALYMKR</sequence>
<dbReference type="CDD" id="cd06561">
    <property type="entry name" value="AlkD_like"/>
    <property type="match status" value="1"/>
</dbReference>
<gene>
    <name evidence="1" type="ORF">IAB03_07560</name>
</gene>
<dbReference type="PANTHER" id="PTHR34070:SF1">
    <property type="entry name" value="DNA ALKYLATION REPAIR PROTEIN"/>
    <property type="match status" value="1"/>
</dbReference>
<dbReference type="Pfam" id="PF08713">
    <property type="entry name" value="DNA_alkylation"/>
    <property type="match status" value="1"/>
</dbReference>
<evidence type="ECO:0000313" key="2">
    <source>
        <dbReference type="Proteomes" id="UP000824112"/>
    </source>
</evidence>
<organism evidence="1 2">
    <name type="scientific">Candidatus Gallibacteroides avistercoris</name>
    <dbReference type="NCBI Taxonomy" id="2840833"/>
    <lineage>
        <taxon>Bacteria</taxon>
        <taxon>Pseudomonadati</taxon>
        <taxon>Bacteroidota</taxon>
        <taxon>Bacteroidia</taxon>
        <taxon>Bacteroidales</taxon>
        <taxon>Bacteroidaceae</taxon>
        <taxon>Bacteroidaceae incertae sedis</taxon>
        <taxon>Candidatus Gallibacteroides</taxon>
    </lineage>
</organism>
<dbReference type="AlphaFoldDB" id="A0A9D1SDJ5"/>
<proteinExistence type="predicted"/>
<dbReference type="InterPro" id="IPR016024">
    <property type="entry name" value="ARM-type_fold"/>
</dbReference>
<comment type="caution">
    <text evidence="1">The sequence shown here is derived from an EMBL/GenBank/DDBJ whole genome shotgun (WGS) entry which is preliminary data.</text>
</comment>
<reference evidence="1" key="2">
    <citation type="journal article" date="2021" name="PeerJ">
        <title>Extensive microbial diversity within the chicken gut microbiome revealed by metagenomics and culture.</title>
        <authorList>
            <person name="Gilroy R."/>
            <person name="Ravi A."/>
            <person name="Getino M."/>
            <person name="Pursley I."/>
            <person name="Horton D.L."/>
            <person name="Alikhan N.F."/>
            <person name="Baker D."/>
            <person name="Gharbi K."/>
            <person name="Hall N."/>
            <person name="Watson M."/>
            <person name="Adriaenssens E.M."/>
            <person name="Foster-Nyarko E."/>
            <person name="Jarju S."/>
            <person name="Secka A."/>
            <person name="Antonio M."/>
            <person name="Oren A."/>
            <person name="Chaudhuri R.R."/>
            <person name="La Ragione R."/>
            <person name="Hildebrand F."/>
            <person name="Pallen M.J."/>
        </authorList>
    </citation>
    <scope>NUCLEOTIDE SEQUENCE</scope>
    <source>
        <strain evidence="1">CHK158-818</strain>
    </source>
</reference>
<evidence type="ECO:0000313" key="1">
    <source>
        <dbReference type="EMBL" id="HIU55642.1"/>
    </source>
</evidence>
<dbReference type="Proteomes" id="UP000824112">
    <property type="component" value="Unassembled WGS sequence"/>
</dbReference>
<name>A0A9D1SDJ5_9BACT</name>
<dbReference type="SUPFAM" id="SSF48371">
    <property type="entry name" value="ARM repeat"/>
    <property type="match status" value="1"/>
</dbReference>
<dbReference type="Gene3D" id="1.25.10.90">
    <property type="match status" value="1"/>
</dbReference>
<accession>A0A9D1SDJ5</accession>